<reference evidence="1" key="1">
    <citation type="submission" date="2020-07" db="EMBL/GenBank/DDBJ databases">
        <title>Huge and variable diversity of episymbiotic CPR bacteria and DPANN archaea in groundwater ecosystems.</title>
        <authorList>
            <person name="He C.Y."/>
            <person name="Keren R."/>
            <person name="Whittaker M."/>
            <person name="Farag I.F."/>
            <person name="Doudna J."/>
            <person name="Cate J.H.D."/>
            <person name="Banfield J.F."/>
        </authorList>
    </citation>
    <scope>NUCLEOTIDE SEQUENCE</scope>
    <source>
        <strain evidence="1">NC_groundwater_763_Ag_S-0.2um_68_21</strain>
    </source>
</reference>
<gene>
    <name evidence="1" type="ORF">HYZ11_05010</name>
</gene>
<accession>A0A932HWN9</accession>
<dbReference type="AlphaFoldDB" id="A0A932HWN9"/>
<comment type="caution">
    <text evidence="1">The sequence shown here is derived from an EMBL/GenBank/DDBJ whole genome shotgun (WGS) entry which is preliminary data.</text>
</comment>
<dbReference type="Proteomes" id="UP000782312">
    <property type="component" value="Unassembled WGS sequence"/>
</dbReference>
<sequence length="88" mass="10058">MPKDEFEFEDPMELVSIPMPGAAAEIEREMAKCLAEEYLRMGHTPEEILAMFRDPFYSVLHNLCRAMGEDEIRKIVTQALAGWPSAVR</sequence>
<name>A0A932HWN9_UNCTE</name>
<dbReference type="EMBL" id="JACPUR010000013">
    <property type="protein sequence ID" value="MBI3126946.1"/>
    <property type="molecule type" value="Genomic_DNA"/>
</dbReference>
<evidence type="ECO:0000313" key="1">
    <source>
        <dbReference type="EMBL" id="MBI3126946.1"/>
    </source>
</evidence>
<organism evidence="1 2">
    <name type="scientific">Tectimicrobiota bacterium</name>
    <dbReference type="NCBI Taxonomy" id="2528274"/>
    <lineage>
        <taxon>Bacteria</taxon>
        <taxon>Pseudomonadati</taxon>
        <taxon>Nitrospinota/Tectimicrobiota group</taxon>
        <taxon>Candidatus Tectimicrobiota</taxon>
    </lineage>
</organism>
<protein>
    <submittedName>
        <fullName evidence="1">Uncharacterized protein</fullName>
    </submittedName>
</protein>
<evidence type="ECO:0000313" key="2">
    <source>
        <dbReference type="Proteomes" id="UP000782312"/>
    </source>
</evidence>
<proteinExistence type="predicted"/>